<dbReference type="RefSeq" id="WP_145173736.1">
    <property type="nucleotide sequence ID" value="NZ_CP037422.1"/>
</dbReference>
<reference evidence="3 4" key="1">
    <citation type="submission" date="2019-03" db="EMBL/GenBank/DDBJ databases">
        <title>Deep-cultivation of Planctomycetes and their phenomic and genomic characterization uncovers novel biology.</title>
        <authorList>
            <person name="Wiegand S."/>
            <person name="Jogler M."/>
            <person name="Boedeker C."/>
            <person name="Pinto D."/>
            <person name="Vollmers J."/>
            <person name="Rivas-Marin E."/>
            <person name="Kohn T."/>
            <person name="Peeters S.H."/>
            <person name="Heuer A."/>
            <person name="Rast P."/>
            <person name="Oberbeckmann S."/>
            <person name="Bunk B."/>
            <person name="Jeske O."/>
            <person name="Meyerdierks A."/>
            <person name="Storesund J.E."/>
            <person name="Kallscheuer N."/>
            <person name="Luecker S."/>
            <person name="Lage O.M."/>
            <person name="Pohl T."/>
            <person name="Merkel B.J."/>
            <person name="Hornburger P."/>
            <person name="Mueller R.-W."/>
            <person name="Bruemmer F."/>
            <person name="Labrenz M."/>
            <person name="Spormann A.M."/>
            <person name="Op den Camp H."/>
            <person name="Overmann J."/>
            <person name="Amann R."/>
            <person name="Jetten M.S.M."/>
            <person name="Mascher T."/>
            <person name="Medema M.H."/>
            <person name="Devos D.P."/>
            <person name="Kaster A.-K."/>
            <person name="Ovreas L."/>
            <person name="Rohde M."/>
            <person name="Galperin M.Y."/>
            <person name="Jogler C."/>
        </authorList>
    </citation>
    <scope>NUCLEOTIDE SEQUENCE [LARGE SCALE GENOMIC DNA]</scope>
    <source>
        <strain evidence="3 4">V202</strain>
    </source>
</reference>
<keyword evidence="4" id="KW-1185">Reference proteome</keyword>
<evidence type="ECO:0000313" key="4">
    <source>
        <dbReference type="Proteomes" id="UP000318384"/>
    </source>
</evidence>
<evidence type="ECO:0000256" key="2">
    <source>
        <dbReference type="SAM" id="MobiDB-lite"/>
    </source>
</evidence>
<feature type="region of interest" description="Disordered" evidence="2">
    <location>
        <begin position="1908"/>
        <end position="2039"/>
    </location>
</feature>
<organism evidence="3 4">
    <name type="scientific">Gimesia aquarii</name>
    <dbReference type="NCBI Taxonomy" id="2527964"/>
    <lineage>
        <taxon>Bacteria</taxon>
        <taxon>Pseudomonadati</taxon>
        <taxon>Planctomycetota</taxon>
        <taxon>Planctomycetia</taxon>
        <taxon>Planctomycetales</taxon>
        <taxon>Planctomycetaceae</taxon>
        <taxon>Gimesia</taxon>
    </lineage>
</organism>
<gene>
    <name evidence="3" type="ORF">V202x_20450</name>
</gene>
<feature type="compositionally biased region" description="Polar residues" evidence="2">
    <location>
        <begin position="1980"/>
        <end position="1992"/>
    </location>
</feature>
<name>A0A517WTT8_9PLAN</name>
<dbReference type="EMBL" id="CP037422">
    <property type="protein sequence ID" value="QDU08675.1"/>
    <property type="molecule type" value="Genomic_DNA"/>
</dbReference>
<protein>
    <submittedName>
        <fullName evidence="3">Uncharacterized protein</fullName>
    </submittedName>
</protein>
<evidence type="ECO:0000256" key="1">
    <source>
        <dbReference type="SAM" id="Coils"/>
    </source>
</evidence>
<dbReference type="Proteomes" id="UP000318384">
    <property type="component" value="Chromosome"/>
</dbReference>
<accession>A0A517WTT8</accession>
<feature type="compositionally biased region" description="Basic residues" evidence="2">
    <location>
        <begin position="2028"/>
        <end position="2039"/>
    </location>
</feature>
<sequence>MKKLLGLLLNCTALCLCSAIGIGAGMYWIQTTQGTNSSPAPIIQQVEGTGTQSVQQTPDLINPPVNHLTPTTPKVALPVTEIAAEIKQVSLLQSTNEPSIKKVEISKDDLPNDYDTITSDATIERKGPRVKLKVTINEDVPNGYSLKFGSGSEKLDLIQSGSNSNVYQSVIKKTGDYKIVLSKDENSQELQRFNFKINKLTQGQPEYPVITSLTDTASPNILYSPLSSISSNTTVNGISSFLLRSSSLKFTISKSKDRTTLLQFQKIGTIPSTSNNFKDLSNITPVNLSDTSESFSLTGLADGIYQFRFKDSWLSEQGEGLSKTVTIIIPKPESSNPLKPSILSYQNHKYAKPNTNVKSTIAIFGGNLKLSGTNANPKQSLKFMLFNNVNGHLTLAPSDQLEVTSYQADQNGEWNATLKISSQDLNSTIYALRIDDETQFAFSAPINIQKATSTLANNSNNIPLNQFKIGSTIKTPTPIDKDTPVFLNTNTPIFETIKGNLDNIQYVIFTHTSNTPLGYGDFTNNKRAKLLAPIPNGQHKLYIKYAQGNQLSEKQSDTFNLNIQKNGLEVIDIQPPNFGTAPGVVKLKIKFSVKNQLKTANTLSPTLYNAFQLIPSKGTGIFLSSTAIPATGGVYLEHDNSVVLTFPTLPADIYQLIITGNKVSDIFGNFLEGTKGEPGTNYVRVLNKPDAGSSGSIPPEVGVSDFVEYRDYEKREPTPPGFNPSDRVVTRVARLYYYRDAHRVAQILNSEVQSLNHKGYHQAQILADKARNTYETTVKQRRIQEEKSIRAAKDLREKENDYRNQQQILGGLVRERAILKEDDSTGKKDQLDNAITAAQGQLTSLRTDISRLSGIMNTEDDKLKSLKLEEDQLSATLFQREVQAEKTDLYTIANGHPDSYDAVRQVTIKVIGEGLIHLRGPIKGVNIIRTMINQIDSPVGQVRIAMHTIQINGEDGKRMENVADRIQKSIDQSRFLTVQSAQMLRKAVISVASEVAISTCQDEGIGFTQEQRDQKYLYAFFGRDFIQALEDMDSEFLQSGNKMLSIHSMDTTSLSSALFVLALAKNEIRQQILAQFYASIETELPNAEYQFLYQGGPTKATKHKVKLLSQFAHFQSFKGFFDHNVIGTDTMTPIQREFVRLAQIFKAKLTTERELRLHVMERAVIEQTMDDNQQELLDAKAKEKAAEEKLKNVQESIQKSQLDVIKASTGLQASVSQIINEYQKISTEFDSFQKAFDEIITAVLNAAYPEINIDLSKLTSKERRSLLNKFFPPGNDDTIFDVQLLNLLKKLFESEINDHRMRSGMSGQRNNDELFDALKKANGSFVYGGQTFKFKIEGNKFVLADQSEYALFDQITNQYINQANEAIKKLELFNLTPNMKSNLNNSTKYQKYINPDQPTPLRDIHRVAYSFFSIQEVSQNIAEEFQKIAWNVQEVIEVLSKVGIDSKEIQAAIIKWREVSNKLFSLLKSANPIYKKTKEHFQSVDSSFNTLAGSALQLRFAKQNALDSRQDLDHKKFLDMQIDQTEDRYIELVEGTRSHTANIDNYLQRIATALEDDFNTQFYTPAFRAARDASRYWNVSFGSIETSSILTNNRSLGKVAPKATMEFDLPKRQLAIIEGMNIAQAAVKEYGALVNDPTFLAITSMNGGENVQGGFTIPPDSLEKQVLGQPGSQGQTFGSAFENLIPDPAVFKFETGTGFTVRPVIQPDGQSVIFDLNYLYRTNVREPVRADEKHLGRIKEHFIDTDVQLGNYELREISRFVISLKATRTGNGVPLLSDVPGVGVLFRPTPSAESSLQQSQIMSQAVIFPTLFDLMGLRWAPAVADVGPLQLMNREFISKGRDRYLKNRVYDYAGSKVDEFLRIQETERRSDLYRTQQTIPDVHPNGYMGPGLNLKRSRIQENYDAEWQNPPEKYAPESIRNGVTDPNHAVPVIPSSPRFKPLPEIPPTVPPSSALPMKDLNLKPASWSPTEPKSLPATKGRSSQYLKTNGISSPRRIPSKANEVKAIINTKNRQQPPAPKRSSFYKRSASRIKSYFKKK</sequence>
<feature type="coiled-coil region" evidence="1">
    <location>
        <begin position="1169"/>
        <end position="1203"/>
    </location>
</feature>
<proteinExistence type="predicted"/>
<keyword evidence="1" id="KW-0175">Coiled coil</keyword>
<evidence type="ECO:0000313" key="3">
    <source>
        <dbReference type="EMBL" id="QDU08675.1"/>
    </source>
</evidence>
<dbReference type="OrthoDB" id="292685at2"/>